<evidence type="ECO:0000313" key="4">
    <source>
        <dbReference type="Proteomes" id="UP000266188"/>
    </source>
</evidence>
<dbReference type="STRING" id="2070753.A0A3A2ZE22"/>
<dbReference type="OrthoDB" id="264015at2759"/>
<name>A0A3A2ZE22_9EURO</name>
<evidence type="ECO:0000313" key="3">
    <source>
        <dbReference type="EMBL" id="RJE19577.1"/>
    </source>
</evidence>
<dbReference type="Pfam" id="PF03707">
    <property type="entry name" value="MHYT"/>
    <property type="match status" value="2"/>
</dbReference>
<protein>
    <submittedName>
        <fullName evidence="3">MHYT domain signaling protein</fullName>
    </submittedName>
</protein>
<gene>
    <name evidence="3" type="ORF">PHISCL_08088</name>
</gene>
<keyword evidence="4" id="KW-1185">Reference proteome</keyword>
<feature type="domain" description="MHYT" evidence="2">
    <location>
        <begin position="1"/>
        <end position="171"/>
    </location>
</feature>
<keyword evidence="1" id="KW-0812">Transmembrane</keyword>
<evidence type="ECO:0000256" key="1">
    <source>
        <dbReference type="SAM" id="Phobius"/>
    </source>
</evidence>
<feature type="transmembrane region" description="Helical" evidence="1">
    <location>
        <begin position="44"/>
        <end position="68"/>
    </location>
</feature>
<dbReference type="PANTHER" id="PTHR35152:SF1">
    <property type="entry name" value="DOMAIN SIGNALLING PROTEIN, PUTATIVE (AFU_ORTHOLOGUE AFUA_5G11310)-RELATED"/>
    <property type="match status" value="1"/>
</dbReference>
<dbReference type="Proteomes" id="UP000266188">
    <property type="component" value="Unassembled WGS sequence"/>
</dbReference>
<organism evidence="3 4">
    <name type="scientific">Aspergillus sclerotialis</name>
    <dbReference type="NCBI Taxonomy" id="2070753"/>
    <lineage>
        <taxon>Eukaryota</taxon>
        <taxon>Fungi</taxon>
        <taxon>Dikarya</taxon>
        <taxon>Ascomycota</taxon>
        <taxon>Pezizomycotina</taxon>
        <taxon>Eurotiomycetes</taxon>
        <taxon>Eurotiomycetidae</taxon>
        <taxon>Eurotiales</taxon>
        <taxon>Aspergillaceae</taxon>
        <taxon>Aspergillus</taxon>
        <taxon>Aspergillus subgen. Polypaecilum</taxon>
    </lineage>
</organism>
<keyword evidence="1" id="KW-0472">Membrane</keyword>
<feature type="transmembrane region" description="Helical" evidence="1">
    <location>
        <begin position="188"/>
        <end position="210"/>
    </location>
</feature>
<reference evidence="4" key="1">
    <citation type="submission" date="2017-02" db="EMBL/GenBank/DDBJ databases">
        <authorList>
            <person name="Tafer H."/>
            <person name="Lopandic K."/>
        </authorList>
    </citation>
    <scope>NUCLEOTIDE SEQUENCE [LARGE SCALE GENOMIC DNA]</scope>
    <source>
        <strain evidence="4">CBS 366.77</strain>
    </source>
</reference>
<evidence type="ECO:0000259" key="2">
    <source>
        <dbReference type="PROSITE" id="PS50924"/>
    </source>
</evidence>
<feature type="transmembrane region" description="Helical" evidence="1">
    <location>
        <begin position="114"/>
        <end position="135"/>
    </location>
</feature>
<dbReference type="AlphaFoldDB" id="A0A3A2ZE22"/>
<dbReference type="EMBL" id="MVGC01000391">
    <property type="protein sequence ID" value="RJE19577.1"/>
    <property type="molecule type" value="Genomic_DNA"/>
</dbReference>
<sequence length="743" mass="82033">MAGLYNWYLLLTSSVTMGGIGIWCMHFVGNRAIVIGNGARDLQILYSATFTGVSFILPVCVLLAAFSAIGVGEKAGYFRILMGGFLTGSAVCGMHYVGQLGIANYKCVYDVAHVIGSAIIAIFASTVALGIFFRWRATWTDTWWRRGLSACVLAGAVSGMHWTATTGTSYKNHDMSQGHDKQLSRTQTVIVCAVLACTSCLILLLCAFAAGGNRRRSSERAHQLVLSCAFFDPNGRIMVTPEAFLPTQKIVEHYIGRTFNDDDLTRTHPAFLWAFRASRNWKLIKDLVPFMRSRLDSERTAIRQHELSRGVKDTELQTDFDTLFKQLFCVAAQGLADDLKQPLNDLGILYDDVLSTTVSTSNLSKITGRAPKVHHKGQLLFTVRQLTKQEASRLSASGFRFASIEHVTTVLARRIHVPATGLSGHLKDMRDYATSSRNFEPGVHLISYVMRPTIHDHFEILTAKGTGNPLPSVTLPTKRLHIQHLELISHMDGWPILTCMNWLDSAQARSYDEADDFRRQLLDSMSSLFASLPADVNSATAFCPRPLLAPCRGSNLTDGQRCYLLAFCAFGTLDTQISKPDLTFTPLRLFRVQQQVNDGVFHRDVFSKELSQELFYSNIKSDTAPESNAKSLRSAFRRWPVRKHSSTGLCTLSQESLVDNSPSPLGEIRVCNEVKVDIAKFADNSAAAPSSSASMESSKTMVVGESDMNASTYVDELYNFCYSLGVKMRAEGSLPPTSSLAEP</sequence>
<dbReference type="InterPro" id="IPR005330">
    <property type="entry name" value="MHYT_dom"/>
</dbReference>
<feature type="transmembrane region" description="Helical" evidence="1">
    <location>
        <begin position="80"/>
        <end position="102"/>
    </location>
</feature>
<proteinExistence type="predicted"/>
<comment type="caution">
    <text evidence="3">The sequence shown here is derived from an EMBL/GenBank/DDBJ whole genome shotgun (WGS) entry which is preliminary data.</text>
</comment>
<dbReference type="PROSITE" id="PS50924">
    <property type="entry name" value="MHYT"/>
    <property type="match status" value="1"/>
</dbReference>
<keyword evidence="1" id="KW-1133">Transmembrane helix</keyword>
<feature type="transmembrane region" description="Helical" evidence="1">
    <location>
        <begin position="7"/>
        <end position="29"/>
    </location>
</feature>
<dbReference type="PANTHER" id="PTHR35152">
    <property type="entry name" value="DOMAIN SIGNALLING PROTEIN, PUTATIVE (AFU_ORTHOLOGUE AFUA_5G11310)-RELATED"/>
    <property type="match status" value="1"/>
</dbReference>
<accession>A0A3A2ZE22</accession>